<dbReference type="Proteomes" id="UP001217417">
    <property type="component" value="Unassembled WGS sequence"/>
</dbReference>
<organism evidence="2 3">
    <name type="scientific">Lipomyces tetrasporus</name>
    <dbReference type="NCBI Taxonomy" id="54092"/>
    <lineage>
        <taxon>Eukaryota</taxon>
        <taxon>Fungi</taxon>
        <taxon>Dikarya</taxon>
        <taxon>Ascomycota</taxon>
        <taxon>Saccharomycotina</taxon>
        <taxon>Lipomycetes</taxon>
        <taxon>Lipomycetales</taxon>
        <taxon>Lipomycetaceae</taxon>
        <taxon>Lipomyces</taxon>
    </lineage>
</organism>
<reference evidence="2" key="1">
    <citation type="submission" date="2023-03" db="EMBL/GenBank/DDBJ databases">
        <title>Near-Complete genome sequence of Lipomyces tetrasporous NRRL Y-64009, an oleaginous yeast capable of growing on lignocellulosic hydrolysates.</title>
        <authorList>
            <consortium name="Lawrence Berkeley National Laboratory"/>
            <person name="Jagtap S.S."/>
            <person name="Liu J.-J."/>
            <person name="Walukiewicz H.E."/>
            <person name="Pangilinan J."/>
            <person name="Lipzen A."/>
            <person name="Ahrendt S."/>
            <person name="Koriabine M."/>
            <person name="Cobaugh K."/>
            <person name="Salamov A."/>
            <person name="Yoshinaga Y."/>
            <person name="Ng V."/>
            <person name="Daum C."/>
            <person name="Grigoriev I.V."/>
            <person name="Slininger P.J."/>
            <person name="Dien B.S."/>
            <person name="Jin Y.-S."/>
            <person name="Rao C.V."/>
        </authorList>
    </citation>
    <scope>NUCLEOTIDE SEQUENCE</scope>
    <source>
        <strain evidence="2">NRRL Y-64009</strain>
    </source>
</reference>
<comment type="caution">
    <text evidence="2">The sequence shown here is derived from an EMBL/GenBank/DDBJ whole genome shotgun (WGS) entry which is preliminary data.</text>
</comment>
<dbReference type="RefSeq" id="XP_056047435.1">
    <property type="nucleotide sequence ID" value="XM_056183943.1"/>
</dbReference>
<dbReference type="GeneID" id="80879109"/>
<evidence type="ECO:0000313" key="3">
    <source>
        <dbReference type="Proteomes" id="UP001217417"/>
    </source>
</evidence>
<protein>
    <submittedName>
        <fullName evidence="2">Uncharacterized protein</fullName>
    </submittedName>
</protein>
<keyword evidence="3" id="KW-1185">Reference proteome</keyword>
<dbReference type="PANTHER" id="PTHR42342">
    <property type="entry name" value="STATIONARY PHASE PROTEIN 5"/>
    <property type="match status" value="1"/>
</dbReference>
<dbReference type="PANTHER" id="PTHR42342:SF1">
    <property type="entry name" value="STATIONARY PHASE PROTEIN 5"/>
    <property type="match status" value="1"/>
</dbReference>
<accession>A0AAD7QYX1</accession>
<dbReference type="EMBL" id="JARPMG010000001">
    <property type="protein sequence ID" value="KAJ8103985.1"/>
    <property type="molecule type" value="Genomic_DNA"/>
</dbReference>
<evidence type="ECO:0000313" key="2">
    <source>
        <dbReference type="EMBL" id="KAJ8103985.1"/>
    </source>
</evidence>
<name>A0AAD7QYX1_9ASCO</name>
<sequence length="424" mass="46427">MASSRKVYKAISSWYRRAVDTARQVREALEDGWPPGGSSGGGGGFIGRRQPVAVRVPVPVSRNPYNLPRPSSSRGNQSWYSNTSRRFASTGAFASRAVQQKAGINYHDPPRFMSVAAKLSNIGHGTTFAHPFLSPKWTGGTLSKSLQGYSLPGMRARGSVRYFCYSARPMANVIANLSVTARAGGLESSKLAAKAGEGRQFTSVGRKQYDLHLSSDVEPQSSSASRGDLYFISSSPVLGISEASMEDAYDPAAIKKAPNTTYLEFDLSPTFTFSTVYAELTEDVVDSITKSVDRHIADLKKVVAEVKAIADSIGSLQVSVQHDKGTLFRVHFPDRTPDQVEHICQDLAITRGMINFHSERSHLMEQGTESASEYSLEYLFGDSIYGSDFQSNRSIWSQCEPPRSLNASVLRSEYSYPDGPEVWT</sequence>
<gene>
    <name evidence="2" type="ORF">POJ06DRAFT_10366</name>
</gene>
<dbReference type="GO" id="GO:0070628">
    <property type="term" value="F:proteasome binding"/>
    <property type="evidence" value="ECO:0007669"/>
    <property type="project" value="InterPro"/>
</dbReference>
<dbReference type="InterPro" id="IPR038816">
    <property type="entry name" value="Stationary_phase_5"/>
</dbReference>
<feature type="compositionally biased region" description="Gly residues" evidence="1">
    <location>
        <begin position="34"/>
        <end position="46"/>
    </location>
</feature>
<feature type="region of interest" description="Disordered" evidence="1">
    <location>
        <begin position="28"/>
        <end position="48"/>
    </location>
</feature>
<evidence type="ECO:0000256" key="1">
    <source>
        <dbReference type="SAM" id="MobiDB-lite"/>
    </source>
</evidence>
<proteinExistence type="predicted"/>
<dbReference type="GO" id="GO:0043248">
    <property type="term" value="P:proteasome assembly"/>
    <property type="evidence" value="ECO:0007669"/>
    <property type="project" value="TreeGrafter"/>
</dbReference>
<dbReference type="AlphaFoldDB" id="A0AAD7QYX1"/>